<sequence length="517" mass="54038">MKHPHAILAALALGVAGLTAQDATPVPQPAMENFMQRSEKSQATLIENSNEILRRIGGIEKTLGKAGTVAATPDVSALEARLRELETKLATAPAAPETQASAEDKSAQTSVNAVWIVLTAALVFFMQAGFCMLELGFTRAKNAINICMKNFLDFCVGTLCFLFLGFGLMFGHSVAGLFGTGPFWISDVPANNMLWSFWFFQLVFCGTAATIISGAMAERTKFVGYLIFTALITGVLYPVIGHWAWGSFGGAFGYGGGKGWLEQLGYLDFAGSSVVHSIGGAAALAGVLVVGPRIGRFKSDGTANLISGHNMPLATLGVFILWLGWYGFNPGSTLVGDVNIGRIAVNTTIAPAAGAIAGMFAMWLHQGRPDLGMTINGALGGLVGITANCNLVAPASALVIGLVAGVIATFGSLLLERLKIDDAVGAVPVHLFCGWWGILSVAIFNEAGFSPHQLGVQALGVASITAAAFGASFIGFLLIDKIVGLRASEDEQDLGLDFTEHSGAAYPDFITGEQGLP</sequence>
<dbReference type="EMBL" id="BDCO01000003">
    <property type="protein sequence ID" value="GAT34975.1"/>
    <property type="molecule type" value="Genomic_DNA"/>
</dbReference>
<dbReference type="PROSITE" id="PS01219">
    <property type="entry name" value="AMMONIUM_TRANSP"/>
    <property type="match status" value="1"/>
</dbReference>
<evidence type="ECO:0000256" key="9">
    <source>
        <dbReference type="SAM" id="SignalP"/>
    </source>
</evidence>
<comment type="subcellular location">
    <subcellularLocation>
        <location evidence="8">Cell membrane</location>
        <topology evidence="8">Multi-pass membrane protein</topology>
    </subcellularLocation>
    <subcellularLocation>
        <location evidence="1">Membrane</location>
        <topology evidence="1">Multi-pass membrane protein</topology>
    </subcellularLocation>
</comment>
<dbReference type="NCBIfam" id="TIGR00836">
    <property type="entry name" value="amt"/>
    <property type="match status" value="1"/>
</dbReference>
<reference evidence="12" key="1">
    <citation type="journal article" date="2017" name="Genome Announc.">
        <title>Draft Genome Sequence of Terrimicrobium sacchariphilum NM-5T, a Facultative Anaerobic Soil Bacterium of the Class Spartobacteria.</title>
        <authorList>
            <person name="Qiu Y.L."/>
            <person name="Tourlousse D.M."/>
            <person name="Matsuura N."/>
            <person name="Ohashi A."/>
            <person name="Sekiguchi Y."/>
        </authorList>
    </citation>
    <scope>NUCLEOTIDE SEQUENCE [LARGE SCALE GENOMIC DNA]</scope>
    <source>
        <strain evidence="12">NM-5</strain>
    </source>
</reference>
<dbReference type="RefSeq" id="WP_202816000.1">
    <property type="nucleotide sequence ID" value="NZ_BDCO01000003.1"/>
</dbReference>
<keyword evidence="9" id="KW-0732">Signal</keyword>
<protein>
    <recommendedName>
        <fullName evidence="8">Ammonium transporter</fullName>
    </recommendedName>
</protein>
<evidence type="ECO:0000256" key="3">
    <source>
        <dbReference type="ARBA" id="ARBA00022448"/>
    </source>
</evidence>
<feature type="transmembrane region" description="Helical" evidence="8">
    <location>
        <begin position="427"/>
        <end position="444"/>
    </location>
</feature>
<feature type="domain" description="Ammonium transporter AmtB-like" evidence="10">
    <location>
        <begin position="114"/>
        <end position="506"/>
    </location>
</feature>
<feature type="transmembrane region" description="Helical" evidence="8">
    <location>
        <begin position="195"/>
        <end position="215"/>
    </location>
</feature>
<dbReference type="InParanoid" id="A0A146GBJ4"/>
<feature type="signal peptide" evidence="9">
    <location>
        <begin position="1"/>
        <end position="20"/>
    </location>
</feature>
<dbReference type="Proteomes" id="UP000076023">
    <property type="component" value="Unassembled WGS sequence"/>
</dbReference>
<evidence type="ECO:0000256" key="4">
    <source>
        <dbReference type="ARBA" id="ARBA00022692"/>
    </source>
</evidence>
<dbReference type="PANTHER" id="PTHR11730">
    <property type="entry name" value="AMMONIUM TRANSPORTER"/>
    <property type="match status" value="1"/>
</dbReference>
<dbReference type="GO" id="GO:0005886">
    <property type="term" value="C:plasma membrane"/>
    <property type="evidence" value="ECO:0007669"/>
    <property type="project" value="UniProtKB-SubCell"/>
</dbReference>
<dbReference type="Pfam" id="PF00909">
    <property type="entry name" value="Ammonium_transp"/>
    <property type="match status" value="1"/>
</dbReference>
<evidence type="ECO:0000259" key="10">
    <source>
        <dbReference type="Pfam" id="PF00909"/>
    </source>
</evidence>
<feature type="transmembrane region" description="Helical" evidence="8">
    <location>
        <begin position="393"/>
        <end position="415"/>
    </location>
</feature>
<feature type="transmembrane region" description="Helical" evidence="8">
    <location>
        <begin position="113"/>
        <end position="133"/>
    </location>
</feature>
<evidence type="ECO:0000256" key="5">
    <source>
        <dbReference type="ARBA" id="ARBA00022989"/>
    </source>
</evidence>
<feature type="transmembrane region" description="Helical" evidence="8">
    <location>
        <begin position="456"/>
        <end position="479"/>
    </location>
</feature>
<dbReference type="SUPFAM" id="SSF111352">
    <property type="entry name" value="Ammonium transporter"/>
    <property type="match status" value="1"/>
</dbReference>
<keyword evidence="12" id="KW-1185">Reference proteome</keyword>
<dbReference type="InterPro" id="IPR024041">
    <property type="entry name" value="NH4_transpt_AmtB-like_dom"/>
</dbReference>
<accession>A0A146GBJ4</accession>
<feature type="chain" id="PRO_5007524916" description="Ammonium transporter" evidence="9">
    <location>
        <begin position="21"/>
        <end position="517"/>
    </location>
</feature>
<evidence type="ECO:0000256" key="2">
    <source>
        <dbReference type="ARBA" id="ARBA00005887"/>
    </source>
</evidence>
<dbReference type="InterPro" id="IPR001905">
    <property type="entry name" value="Ammonium_transpt"/>
</dbReference>
<dbReference type="STRING" id="690879.TSACC_335"/>
<dbReference type="InterPro" id="IPR029020">
    <property type="entry name" value="Ammonium/urea_transptr"/>
</dbReference>
<name>A0A146GBJ4_TERSA</name>
<dbReference type="GO" id="GO:0097272">
    <property type="term" value="P:ammonium homeostasis"/>
    <property type="evidence" value="ECO:0007669"/>
    <property type="project" value="TreeGrafter"/>
</dbReference>
<dbReference type="AlphaFoldDB" id="A0A146GBJ4"/>
<comment type="similarity">
    <text evidence="2 8">Belongs to the ammonia transporter channel (TC 1.A.11.2) family.</text>
</comment>
<feature type="transmembrane region" description="Helical" evidence="8">
    <location>
        <begin position="311"/>
        <end position="328"/>
    </location>
</feature>
<keyword evidence="3 8" id="KW-0813">Transport</keyword>
<evidence type="ECO:0000256" key="7">
    <source>
        <dbReference type="ARBA" id="ARBA00023177"/>
    </source>
</evidence>
<keyword evidence="4 8" id="KW-0812">Transmembrane</keyword>
<keyword evidence="7 8" id="KW-0924">Ammonia transport</keyword>
<gene>
    <name evidence="11" type="ORF">TSACC_335</name>
</gene>
<dbReference type="PANTHER" id="PTHR11730:SF6">
    <property type="entry name" value="AMMONIUM TRANSPORTER"/>
    <property type="match status" value="1"/>
</dbReference>
<proteinExistence type="inferred from homology"/>
<evidence type="ECO:0000313" key="12">
    <source>
        <dbReference type="Proteomes" id="UP000076023"/>
    </source>
</evidence>
<dbReference type="InterPro" id="IPR018047">
    <property type="entry name" value="Ammonium_transpt_CS"/>
</dbReference>
<keyword evidence="6 8" id="KW-0472">Membrane</keyword>
<organism evidence="11 12">
    <name type="scientific">Terrimicrobium sacchariphilum</name>
    <dbReference type="NCBI Taxonomy" id="690879"/>
    <lineage>
        <taxon>Bacteria</taxon>
        <taxon>Pseudomonadati</taxon>
        <taxon>Verrucomicrobiota</taxon>
        <taxon>Terrimicrobiia</taxon>
        <taxon>Terrimicrobiales</taxon>
        <taxon>Terrimicrobiaceae</taxon>
        <taxon>Terrimicrobium</taxon>
    </lineage>
</organism>
<keyword evidence="5 8" id="KW-1133">Transmembrane helix</keyword>
<comment type="caution">
    <text evidence="11">The sequence shown here is derived from an EMBL/GenBank/DDBJ whole genome shotgun (WGS) entry which is preliminary data.</text>
</comment>
<feature type="transmembrane region" description="Helical" evidence="8">
    <location>
        <begin position="265"/>
        <end position="290"/>
    </location>
</feature>
<feature type="transmembrane region" description="Helical" evidence="8">
    <location>
        <begin position="154"/>
        <end position="175"/>
    </location>
</feature>
<feature type="transmembrane region" description="Helical" evidence="8">
    <location>
        <begin position="222"/>
        <end position="245"/>
    </location>
</feature>
<evidence type="ECO:0000313" key="11">
    <source>
        <dbReference type="EMBL" id="GAT34975.1"/>
    </source>
</evidence>
<evidence type="ECO:0000256" key="8">
    <source>
        <dbReference type="RuleBase" id="RU362002"/>
    </source>
</evidence>
<evidence type="ECO:0000256" key="6">
    <source>
        <dbReference type="ARBA" id="ARBA00023136"/>
    </source>
</evidence>
<dbReference type="Gene3D" id="1.10.3430.10">
    <property type="entry name" value="Ammonium transporter AmtB like domains"/>
    <property type="match status" value="1"/>
</dbReference>
<dbReference type="GO" id="GO:0008519">
    <property type="term" value="F:ammonium channel activity"/>
    <property type="evidence" value="ECO:0007669"/>
    <property type="project" value="InterPro"/>
</dbReference>
<feature type="transmembrane region" description="Helical" evidence="8">
    <location>
        <begin position="371"/>
        <end position="387"/>
    </location>
</feature>
<evidence type="ECO:0000256" key="1">
    <source>
        <dbReference type="ARBA" id="ARBA00004141"/>
    </source>
</evidence>
<feature type="transmembrane region" description="Helical" evidence="8">
    <location>
        <begin position="340"/>
        <end position="364"/>
    </location>
</feature>